<reference evidence="1 2" key="1">
    <citation type="journal article" date="2021" name="Hortic Res">
        <title>Chromosome-scale assembly of the Dendrobium chrysotoxum genome enhances the understanding of orchid evolution.</title>
        <authorList>
            <person name="Zhang Y."/>
            <person name="Zhang G.Q."/>
            <person name="Zhang D."/>
            <person name="Liu X.D."/>
            <person name="Xu X.Y."/>
            <person name="Sun W.H."/>
            <person name="Yu X."/>
            <person name="Zhu X."/>
            <person name="Wang Z.W."/>
            <person name="Zhao X."/>
            <person name="Zhong W.Y."/>
            <person name="Chen H."/>
            <person name="Yin W.L."/>
            <person name="Huang T."/>
            <person name="Niu S.C."/>
            <person name="Liu Z.J."/>
        </authorList>
    </citation>
    <scope>NUCLEOTIDE SEQUENCE [LARGE SCALE GENOMIC DNA]</scope>
    <source>
        <strain evidence="1">Lindl</strain>
    </source>
</reference>
<dbReference type="AlphaFoldDB" id="A0AAV7GRV8"/>
<protein>
    <submittedName>
        <fullName evidence="1">Uncharacterized protein</fullName>
    </submittedName>
</protein>
<keyword evidence="2" id="KW-1185">Reference proteome</keyword>
<name>A0AAV7GRV8_DENCH</name>
<organism evidence="1 2">
    <name type="scientific">Dendrobium chrysotoxum</name>
    <name type="common">Orchid</name>
    <dbReference type="NCBI Taxonomy" id="161865"/>
    <lineage>
        <taxon>Eukaryota</taxon>
        <taxon>Viridiplantae</taxon>
        <taxon>Streptophyta</taxon>
        <taxon>Embryophyta</taxon>
        <taxon>Tracheophyta</taxon>
        <taxon>Spermatophyta</taxon>
        <taxon>Magnoliopsida</taxon>
        <taxon>Liliopsida</taxon>
        <taxon>Asparagales</taxon>
        <taxon>Orchidaceae</taxon>
        <taxon>Epidendroideae</taxon>
        <taxon>Malaxideae</taxon>
        <taxon>Dendrobiinae</taxon>
        <taxon>Dendrobium</taxon>
    </lineage>
</organism>
<gene>
    <name evidence="1" type="ORF">IEQ34_013798</name>
</gene>
<sequence>MTAHATCSKLKTAKRSGCRMHPTKEEVPENLLRINISIIEAIEAMCMRMMVPPHGSRIIRPRNIIPFPALFIAKALKSFRNSLKRFLRTRRFILIRVNLQGKLPICLAHIFHGAAPL</sequence>
<dbReference type="EMBL" id="JAGFBR010000012">
    <property type="protein sequence ID" value="KAH0458483.1"/>
    <property type="molecule type" value="Genomic_DNA"/>
</dbReference>
<accession>A0AAV7GRV8</accession>
<evidence type="ECO:0000313" key="1">
    <source>
        <dbReference type="EMBL" id="KAH0458483.1"/>
    </source>
</evidence>
<proteinExistence type="predicted"/>
<evidence type="ECO:0000313" key="2">
    <source>
        <dbReference type="Proteomes" id="UP000775213"/>
    </source>
</evidence>
<dbReference type="Proteomes" id="UP000775213">
    <property type="component" value="Unassembled WGS sequence"/>
</dbReference>
<comment type="caution">
    <text evidence="1">The sequence shown here is derived from an EMBL/GenBank/DDBJ whole genome shotgun (WGS) entry which is preliminary data.</text>
</comment>